<dbReference type="SUPFAM" id="SSF51197">
    <property type="entry name" value="Clavaminate synthase-like"/>
    <property type="match status" value="2"/>
</dbReference>
<dbReference type="EMBL" id="JAAIUW010000002">
    <property type="protein sequence ID" value="KAF7840726.1"/>
    <property type="molecule type" value="Genomic_DNA"/>
</dbReference>
<sequence length="559" mass="63861">MEKKDNNIIECFHETTFLDENENLRTLKIPVVQELARQGLNHLPQRFKMMMPTHTHTHHHDDVVVHDILPTISLAKLKDGPDEAEESLRLAGAARGLGAFLIVDHGVPWEVVEGARQVVRGFFELSFQEKKDCVGSYGGYDNMGYGRNYIKCEDQAVEWIDRLTVRAIPPIGEDEGLHVWPLKPHNFREAMEKYVEEARGVMDFLLVALAESLSLENHHVFLNYFHPKHSEIKGSDPKRCGTWVHCFVLLPSTKNPKPIVTLEDDDEEGGYNKVVVDEYVKNYYKVSPTLDKIAINFAKGGGTVVRAEELRRLGGVARGLVVEGAREVVRGFFELSFEEKKECVGRNNGGEVDNMGYGRNFVKGCEDEGLDWIDRLTMRALPPLPLQQDDDDEGKLHAWPRKPNNFREAIERYVEEARKVMDLLLVSLAEALSLENHDVFLNYFHPTQSLQVLNKDQTWVTVSWPQDHLLVIIGDLLEIMSNGLLQSTWHRVVTQRDVERGSIALFYCPPPKTLIQPIVITSEDDHHEEEAYKKVVVEDYVGHYYKFVMVKAMTTQKPV</sequence>
<gene>
    <name evidence="6" type="ORF">G2W53_003024</name>
</gene>
<protein>
    <submittedName>
        <fullName evidence="6">Protein SRG1-like</fullName>
    </submittedName>
</protein>
<name>A0A834X927_9FABA</name>
<dbReference type="Pfam" id="PF14226">
    <property type="entry name" value="DIOX_N"/>
    <property type="match status" value="1"/>
</dbReference>
<dbReference type="GO" id="GO:0031418">
    <property type="term" value="F:L-ascorbic acid binding"/>
    <property type="evidence" value="ECO:0007669"/>
    <property type="project" value="UniProtKB-KW"/>
</dbReference>
<evidence type="ECO:0000256" key="1">
    <source>
        <dbReference type="ARBA" id="ARBA00022723"/>
    </source>
</evidence>
<accession>A0A834X927</accession>
<evidence type="ECO:0000259" key="4">
    <source>
        <dbReference type="Pfam" id="PF03171"/>
    </source>
</evidence>
<dbReference type="InterPro" id="IPR027443">
    <property type="entry name" value="IPNS-like_sf"/>
</dbReference>
<evidence type="ECO:0000313" key="7">
    <source>
        <dbReference type="Proteomes" id="UP000634136"/>
    </source>
</evidence>
<dbReference type="InterPro" id="IPR026992">
    <property type="entry name" value="DIOX_N"/>
</dbReference>
<dbReference type="AlphaFoldDB" id="A0A834X927"/>
<evidence type="ECO:0000259" key="5">
    <source>
        <dbReference type="Pfam" id="PF14226"/>
    </source>
</evidence>
<reference evidence="6" key="1">
    <citation type="submission" date="2020-09" db="EMBL/GenBank/DDBJ databases">
        <title>Genome-Enabled Discovery of Anthraquinone Biosynthesis in Senna tora.</title>
        <authorList>
            <person name="Kang S.-H."/>
            <person name="Pandey R.P."/>
            <person name="Lee C.-M."/>
            <person name="Sim J.-S."/>
            <person name="Jeong J.-T."/>
            <person name="Choi B.-S."/>
            <person name="Jung M."/>
            <person name="Ginzburg D."/>
            <person name="Zhao K."/>
            <person name="Won S.Y."/>
            <person name="Oh T.-J."/>
            <person name="Yu Y."/>
            <person name="Kim N.-H."/>
            <person name="Lee O.R."/>
            <person name="Lee T.-H."/>
            <person name="Bashyal P."/>
            <person name="Kim T.-S."/>
            <person name="Lee W.-H."/>
            <person name="Kawkins C."/>
            <person name="Kim C.-K."/>
            <person name="Kim J.S."/>
            <person name="Ahn B.O."/>
            <person name="Rhee S.Y."/>
            <person name="Sohng J.K."/>
        </authorList>
    </citation>
    <scope>NUCLEOTIDE SEQUENCE</scope>
    <source>
        <tissue evidence="6">Leaf</tissue>
    </source>
</reference>
<keyword evidence="3" id="KW-0408">Iron</keyword>
<dbReference type="PANTHER" id="PTHR47991">
    <property type="entry name" value="OXOGLUTARATE/IRON-DEPENDENT DIOXYGENASE"/>
    <property type="match status" value="1"/>
</dbReference>
<dbReference type="Gene3D" id="2.60.120.330">
    <property type="entry name" value="B-lactam Antibiotic, Isopenicillin N Synthase, Chain"/>
    <property type="match status" value="3"/>
</dbReference>
<evidence type="ECO:0000256" key="2">
    <source>
        <dbReference type="ARBA" id="ARBA00022896"/>
    </source>
</evidence>
<comment type="caution">
    <text evidence="6">The sequence shown here is derived from an EMBL/GenBank/DDBJ whole genome shotgun (WGS) entry which is preliminary data.</text>
</comment>
<feature type="domain" description="Isopenicillin N synthase-like Fe(2+) 2OG dioxygenase" evidence="4">
    <location>
        <begin position="441"/>
        <end position="509"/>
    </location>
</feature>
<evidence type="ECO:0000313" key="6">
    <source>
        <dbReference type="EMBL" id="KAF7840726.1"/>
    </source>
</evidence>
<evidence type="ECO:0000256" key="3">
    <source>
        <dbReference type="ARBA" id="ARBA00023004"/>
    </source>
</evidence>
<dbReference type="GO" id="GO:0046872">
    <property type="term" value="F:metal ion binding"/>
    <property type="evidence" value="ECO:0007669"/>
    <property type="project" value="UniProtKB-KW"/>
</dbReference>
<dbReference type="Pfam" id="PF03171">
    <property type="entry name" value="2OG-FeII_Oxy"/>
    <property type="match status" value="1"/>
</dbReference>
<dbReference type="OrthoDB" id="1399274at2759"/>
<dbReference type="InterPro" id="IPR050295">
    <property type="entry name" value="Plant_2OG-oxidoreductases"/>
</dbReference>
<dbReference type="Proteomes" id="UP000634136">
    <property type="component" value="Unassembled WGS sequence"/>
</dbReference>
<keyword evidence="1" id="KW-0479">Metal-binding</keyword>
<proteinExistence type="predicted"/>
<keyword evidence="2" id="KW-0847">Vitamin C</keyword>
<dbReference type="InterPro" id="IPR044861">
    <property type="entry name" value="IPNS-like_FE2OG_OXY"/>
</dbReference>
<organism evidence="6 7">
    <name type="scientific">Senna tora</name>
    <dbReference type="NCBI Taxonomy" id="362788"/>
    <lineage>
        <taxon>Eukaryota</taxon>
        <taxon>Viridiplantae</taxon>
        <taxon>Streptophyta</taxon>
        <taxon>Embryophyta</taxon>
        <taxon>Tracheophyta</taxon>
        <taxon>Spermatophyta</taxon>
        <taxon>Magnoliopsida</taxon>
        <taxon>eudicotyledons</taxon>
        <taxon>Gunneridae</taxon>
        <taxon>Pentapetalae</taxon>
        <taxon>rosids</taxon>
        <taxon>fabids</taxon>
        <taxon>Fabales</taxon>
        <taxon>Fabaceae</taxon>
        <taxon>Caesalpinioideae</taxon>
        <taxon>Cassia clade</taxon>
        <taxon>Senna</taxon>
    </lineage>
</organism>
<keyword evidence="7" id="KW-1185">Reference proteome</keyword>
<feature type="domain" description="Non-haem dioxygenase N-terminal" evidence="5">
    <location>
        <begin position="69"/>
        <end position="181"/>
    </location>
</feature>